<keyword evidence="2" id="KW-0813">Transport</keyword>
<evidence type="ECO:0000256" key="7">
    <source>
        <dbReference type="SAM" id="SignalP"/>
    </source>
</evidence>
<dbReference type="AlphaFoldDB" id="A0AA97FCB6"/>
<evidence type="ECO:0000313" key="9">
    <source>
        <dbReference type="EMBL" id="WOE76450.1"/>
    </source>
</evidence>
<dbReference type="Gene3D" id="2.60.40.1120">
    <property type="entry name" value="Carboxypeptidase-like, regulatory domain"/>
    <property type="match status" value="1"/>
</dbReference>
<dbReference type="GO" id="GO:0044718">
    <property type="term" value="P:siderophore transmembrane transport"/>
    <property type="evidence" value="ECO:0007669"/>
    <property type="project" value="TreeGrafter"/>
</dbReference>
<accession>A0AA97FCB6</accession>
<dbReference type="Gene3D" id="2.40.170.20">
    <property type="entry name" value="TonB-dependent receptor, beta-barrel domain"/>
    <property type="match status" value="1"/>
</dbReference>
<dbReference type="InterPro" id="IPR039426">
    <property type="entry name" value="TonB-dep_rcpt-like"/>
</dbReference>
<evidence type="ECO:0000256" key="5">
    <source>
        <dbReference type="ARBA" id="ARBA00023136"/>
    </source>
</evidence>
<dbReference type="RefSeq" id="WP_317084158.1">
    <property type="nucleotide sequence ID" value="NZ_CP136594.1"/>
</dbReference>
<organism evidence="9 10">
    <name type="scientific">Alterisphingorhabdus coralli</name>
    <dbReference type="NCBI Taxonomy" id="3071408"/>
    <lineage>
        <taxon>Bacteria</taxon>
        <taxon>Pseudomonadati</taxon>
        <taxon>Pseudomonadota</taxon>
        <taxon>Alphaproteobacteria</taxon>
        <taxon>Sphingomonadales</taxon>
        <taxon>Sphingomonadaceae</taxon>
        <taxon>Alterisphingorhabdus (ex Yan et al. 2024)</taxon>
    </lineage>
</organism>
<dbReference type="PROSITE" id="PS51257">
    <property type="entry name" value="PROKAR_LIPOPROTEIN"/>
    <property type="match status" value="1"/>
</dbReference>
<gene>
    <name evidence="9" type="ORF">RB602_06980</name>
</gene>
<keyword evidence="4" id="KW-0812">Transmembrane</keyword>
<dbReference type="InterPro" id="IPR008969">
    <property type="entry name" value="CarboxyPept-like_regulatory"/>
</dbReference>
<keyword evidence="9" id="KW-0675">Receptor</keyword>
<evidence type="ECO:0000259" key="8">
    <source>
        <dbReference type="Pfam" id="PF25183"/>
    </source>
</evidence>
<evidence type="ECO:0000256" key="3">
    <source>
        <dbReference type="ARBA" id="ARBA00022452"/>
    </source>
</evidence>
<dbReference type="Pfam" id="PF13620">
    <property type="entry name" value="CarboxypepD_reg"/>
    <property type="match status" value="1"/>
</dbReference>
<dbReference type="KEGG" id="acoa:RB602_06980"/>
<dbReference type="InterPro" id="IPR036942">
    <property type="entry name" value="Beta-barrel_TonB_sf"/>
</dbReference>
<dbReference type="SUPFAM" id="SSF56935">
    <property type="entry name" value="Porins"/>
    <property type="match status" value="1"/>
</dbReference>
<keyword evidence="10" id="KW-1185">Reference proteome</keyword>
<feature type="domain" description="TonB-dependent transporter Oar-like beta-barrel" evidence="8">
    <location>
        <begin position="368"/>
        <end position="1109"/>
    </location>
</feature>
<evidence type="ECO:0000313" key="10">
    <source>
        <dbReference type="Proteomes" id="UP001302429"/>
    </source>
</evidence>
<feature type="signal peptide" evidence="7">
    <location>
        <begin position="1"/>
        <end position="26"/>
    </location>
</feature>
<dbReference type="SUPFAM" id="SSF49464">
    <property type="entry name" value="Carboxypeptidase regulatory domain-like"/>
    <property type="match status" value="1"/>
</dbReference>
<feature type="domain" description="TonB-dependent transporter Oar-like beta-barrel" evidence="8">
    <location>
        <begin position="249"/>
        <end position="317"/>
    </location>
</feature>
<keyword evidence="6" id="KW-0998">Cell outer membrane</keyword>
<dbReference type="GO" id="GO:0015344">
    <property type="term" value="F:siderophore uptake transmembrane transporter activity"/>
    <property type="evidence" value="ECO:0007669"/>
    <property type="project" value="TreeGrafter"/>
</dbReference>
<keyword evidence="5" id="KW-0472">Membrane</keyword>
<feature type="chain" id="PRO_5041678790" evidence="7">
    <location>
        <begin position="27"/>
        <end position="1172"/>
    </location>
</feature>
<keyword evidence="7" id="KW-0732">Signal</keyword>
<keyword evidence="3" id="KW-1134">Transmembrane beta strand</keyword>
<dbReference type="PANTHER" id="PTHR30069:SF46">
    <property type="entry name" value="OAR PROTEIN"/>
    <property type="match status" value="1"/>
</dbReference>
<protein>
    <submittedName>
        <fullName evidence="9">TonB-dependent receptor</fullName>
    </submittedName>
</protein>
<evidence type="ECO:0000256" key="1">
    <source>
        <dbReference type="ARBA" id="ARBA00004571"/>
    </source>
</evidence>
<proteinExistence type="predicted"/>
<dbReference type="Proteomes" id="UP001302429">
    <property type="component" value="Chromosome"/>
</dbReference>
<dbReference type="EMBL" id="CP136594">
    <property type="protein sequence ID" value="WOE76450.1"/>
    <property type="molecule type" value="Genomic_DNA"/>
</dbReference>
<evidence type="ECO:0000256" key="4">
    <source>
        <dbReference type="ARBA" id="ARBA00022692"/>
    </source>
</evidence>
<evidence type="ECO:0000256" key="2">
    <source>
        <dbReference type="ARBA" id="ARBA00022448"/>
    </source>
</evidence>
<dbReference type="InterPro" id="IPR057601">
    <property type="entry name" value="Oar-like_b-barrel"/>
</dbReference>
<comment type="subcellular location">
    <subcellularLocation>
        <location evidence="1">Cell outer membrane</location>
        <topology evidence="1">Multi-pass membrane protein</topology>
    </subcellularLocation>
</comment>
<evidence type="ECO:0000256" key="6">
    <source>
        <dbReference type="ARBA" id="ARBA00023237"/>
    </source>
</evidence>
<reference evidence="9 10" key="1">
    <citation type="submission" date="2023-10" db="EMBL/GenBank/DDBJ databases">
        <title>Complete genome sequence of a Sphingomonadaceae bacterium.</title>
        <authorList>
            <person name="Yan C."/>
        </authorList>
    </citation>
    <scope>NUCLEOTIDE SEQUENCE [LARGE SCALE GENOMIC DNA]</scope>
    <source>
        <strain evidence="9 10">SCSIO 66989</strain>
    </source>
</reference>
<name>A0AA97FCB6_9SPHN</name>
<dbReference type="PANTHER" id="PTHR30069">
    <property type="entry name" value="TONB-DEPENDENT OUTER MEMBRANE RECEPTOR"/>
    <property type="match status" value="1"/>
</dbReference>
<dbReference type="GO" id="GO:0009279">
    <property type="term" value="C:cell outer membrane"/>
    <property type="evidence" value="ECO:0007669"/>
    <property type="project" value="UniProtKB-SubCell"/>
</dbReference>
<dbReference type="Pfam" id="PF25183">
    <property type="entry name" value="OMP_b-brl_4"/>
    <property type="match status" value="2"/>
</dbReference>
<sequence>MQLRYYLAASAASLSLACGLATPAAAQQIVSGIEGSVTDADGNALPGATVVVTDTRTNTERTTNAGNNGTFRIGQLPPGGPYTVTVTAPGYAGQSVESVFTNISGNTSFNFRLDAAAADVVTDVIVVTAARAGVTQVAVGPGTAFGTDVLENFPSVTRDIRDIIRIDPRVSLEQNNDVDRISCLGGNDRSNTFTVDGIVQSDVFGLNGTPFAARNAQPIPFDVIEQTSVEFAPFDVEYTDFTGCLVNVVTKAGQNDFHGSAFITYFDEGLQNDTVIDAEGDAEGVNAGRELRWGATLSGPIIKDTLFFSFGYEEVDIDDGFNRGPFGSSSPDPEDFVTQQQFDEFARIARDVYGQDIGGLPGQLPEGNTRYFGRLDWNIAPGHRAEATYQRLEETNVEFDGGGNTFTGFNSFEDEGTVSDKYSLRLYSEWSDRVSTELRISRAEVGDVQGPVGFGEAQSANPTPRLVVGLPNDDNADIIAGLGGADNGGLATGPGIFRSANQLDTKIDQARFILNYDAGNGHFLKFGAELNDLEVFNLFAINATGTLFFNGLDDFEQGLLALGDSSSFDGPEDLFERDDMDQLVRSDVGGAVIRTGINGDINNAAAEFSRRIYSFFVQDDWQATDQLSITAGIRAQLYDGDAPRFNQTYLDRFGINNAVSFSQIDPIFLPRLSATYEFFNEGFLSNSRLTGGVGIFSGGDPVVFFSNAFSNDGFASAEASTGDCAAGDLNIDPATGQISVLNNGQFTGMPQCAVDAAAQLAETGQAGVQTIAPDLEIPTALRANIGFNTDIGTDSGFFSNWNLQLDYIYTRFNNTLNVTDLSQAVNPDLGNNGFTVDGREIRRAVNTLLPGCNATLVNTTPPTYENLTAACFDGSNGRNEFIQLNNGPDLESHNFSFILSKQFDRGVFTEGGRVNVNFGYAFSDAEQTNNFRSSTATSTIDNFPAFNRQDPAVSQSGFETRHNFTFTVNWAEQFFDDYDTRFGLFFRASEGRPYSLVFDDGRPFFDDGSTREQNALLYVPTGLDDPNLSPLSDPDAVTALLGALNNGDGVVSDLNCNFTPGQTVRRNQCRNEWFFDMDIRISQEIPGPGSLFGVDDRIEVFADFFNFLNLIDSDWNARRQLGGFQGRVDLVDGAFDDDGRYIIRNFNPAAGRADTLINNSIWRIQFGARYEF</sequence>